<feature type="domain" description="SnoaL-like" evidence="1">
    <location>
        <begin position="14"/>
        <end position="128"/>
    </location>
</feature>
<dbReference type="AlphaFoldDB" id="A0A2W5N3J6"/>
<comment type="caution">
    <text evidence="2">The sequence shown here is derived from an EMBL/GenBank/DDBJ whole genome shotgun (WGS) entry which is preliminary data.</text>
</comment>
<dbReference type="Proteomes" id="UP000248597">
    <property type="component" value="Unassembled WGS sequence"/>
</dbReference>
<sequence>MPGMSVPNDSIADACITLVRRFCIVADAVDADAFASLFTEDGVFERGDLRVEGRAALVKMVGARPAGLITRHLLTTSLVTPTDADTATGTHYCLVFVGGGQHDATQPIVREYRDSYRRTPGGWRIAHRAVLTPFEG</sequence>
<evidence type="ECO:0000259" key="1">
    <source>
        <dbReference type="Pfam" id="PF13577"/>
    </source>
</evidence>
<dbReference type="Gene3D" id="3.10.450.50">
    <property type="match status" value="1"/>
</dbReference>
<reference evidence="2 3" key="1">
    <citation type="submission" date="2017-08" db="EMBL/GenBank/DDBJ databases">
        <title>Infants hospitalized years apart are colonized by the same room-sourced microbial strains.</title>
        <authorList>
            <person name="Brooks B."/>
            <person name="Olm M.R."/>
            <person name="Firek B.A."/>
            <person name="Baker R."/>
            <person name="Thomas B.C."/>
            <person name="Morowitz M.J."/>
            <person name="Banfield J.F."/>
        </authorList>
    </citation>
    <scope>NUCLEOTIDE SEQUENCE [LARGE SCALE GENOMIC DNA]</scope>
    <source>
        <strain evidence="2">S2_005_003_R2_47</strain>
    </source>
</reference>
<dbReference type="SUPFAM" id="SSF54427">
    <property type="entry name" value="NTF2-like"/>
    <property type="match status" value="1"/>
</dbReference>
<dbReference type="Pfam" id="PF13577">
    <property type="entry name" value="SnoaL_4"/>
    <property type="match status" value="1"/>
</dbReference>
<evidence type="ECO:0000313" key="2">
    <source>
        <dbReference type="EMBL" id="PZQ24623.1"/>
    </source>
</evidence>
<dbReference type="InterPro" id="IPR032710">
    <property type="entry name" value="NTF2-like_dom_sf"/>
</dbReference>
<evidence type="ECO:0000313" key="3">
    <source>
        <dbReference type="Proteomes" id="UP000248597"/>
    </source>
</evidence>
<dbReference type="CDD" id="cd00531">
    <property type="entry name" value="NTF2_like"/>
    <property type="match status" value="1"/>
</dbReference>
<organism evidence="2 3">
    <name type="scientific">Sphingopyxis macrogoltabida</name>
    <name type="common">Sphingomonas macrogoltabidus</name>
    <dbReference type="NCBI Taxonomy" id="33050"/>
    <lineage>
        <taxon>Bacteria</taxon>
        <taxon>Pseudomonadati</taxon>
        <taxon>Pseudomonadota</taxon>
        <taxon>Alphaproteobacteria</taxon>
        <taxon>Sphingomonadales</taxon>
        <taxon>Sphingomonadaceae</taxon>
        <taxon>Sphingopyxis</taxon>
    </lineage>
</organism>
<dbReference type="InterPro" id="IPR037401">
    <property type="entry name" value="SnoaL-like"/>
</dbReference>
<proteinExistence type="predicted"/>
<name>A0A2W5N3J6_SPHMC</name>
<gene>
    <name evidence="2" type="ORF">DI569_00105</name>
</gene>
<accession>A0A2W5N3J6</accession>
<dbReference type="EMBL" id="QFPJ01000001">
    <property type="protein sequence ID" value="PZQ24623.1"/>
    <property type="molecule type" value="Genomic_DNA"/>
</dbReference>
<protein>
    <recommendedName>
        <fullName evidence="1">SnoaL-like domain-containing protein</fullName>
    </recommendedName>
</protein>